<gene>
    <name evidence="1" type="ORF">Pmar_PMAR010081</name>
</gene>
<dbReference type="GeneID" id="9053899"/>
<dbReference type="InterPro" id="IPR032675">
    <property type="entry name" value="LRR_dom_sf"/>
</dbReference>
<dbReference type="SUPFAM" id="SSF52058">
    <property type="entry name" value="L domain-like"/>
    <property type="match status" value="1"/>
</dbReference>
<dbReference type="OrthoDB" id="676979at2759"/>
<dbReference type="RefSeq" id="XP_002788550.1">
    <property type="nucleotide sequence ID" value="XM_002788504.1"/>
</dbReference>
<sequence>MHGIEWMDSLQIVDVEGNSISTISDLSALATCSSVWQLSLEGNPVTRKASLKELIDLVPNLEVLYDDTRVDCVSQTQASGFTM</sequence>
<accession>C5K4S4</accession>
<dbReference type="EMBL" id="GG670562">
    <property type="protein sequence ID" value="EER20346.1"/>
    <property type="molecule type" value="Genomic_DNA"/>
</dbReference>
<keyword evidence="2" id="KW-1185">Reference proteome</keyword>
<organism evidence="2">
    <name type="scientific">Perkinsus marinus (strain ATCC 50983 / TXsc)</name>
    <dbReference type="NCBI Taxonomy" id="423536"/>
    <lineage>
        <taxon>Eukaryota</taxon>
        <taxon>Sar</taxon>
        <taxon>Alveolata</taxon>
        <taxon>Perkinsozoa</taxon>
        <taxon>Perkinsea</taxon>
        <taxon>Perkinsida</taxon>
        <taxon>Perkinsidae</taxon>
        <taxon>Perkinsus</taxon>
    </lineage>
</organism>
<protein>
    <submittedName>
        <fullName evidence="1">Uncharacterized protein</fullName>
    </submittedName>
</protein>
<evidence type="ECO:0000313" key="2">
    <source>
        <dbReference type="Proteomes" id="UP000007800"/>
    </source>
</evidence>
<evidence type="ECO:0000313" key="1">
    <source>
        <dbReference type="EMBL" id="EER20346.1"/>
    </source>
</evidence>
<dbReference type="Gene3D" id="3.80.10.10">
    <property type="entry name" value="Ribonuclease Inhibitor"/>
    <property type="match status" value="1"/>
</dbReference>
<dbReference type="Proteomes" id="UP000007800">
    <property type="component" value="Unassembled WGS sequence"/>
</dbReference>
<name>C5K4S4_PERM5</name>
<dbReference type="AlphaFoldDB" id="C5K4S4"/>
<dbReference type="InterPro" id="IPR001611">
    <property type="entry name" value="Leu-rich_rpt"/>
</dbReference>
<dbReference type="PROSITE" id="PS51450">
    <property type="entry name" value="LRR"/>
    <property type="match status" value="1"/>
</dbReference>
<proteinExistence type="predicted"/>
<dbReference type="InParanoid" id="C5K4S4"/>
<reference evidence="1 2" key="1">
    <citation type="submission" date="2008-07" db="EMBL/GenBank/DDBJ databases">
        <authorList>
            <person name="El-Sayed N."/>
            <person name="Caler E."/>
            <person name="Inman J."/>
            <person name="Amedeo P."/>
            <person name="Hass B."/>
            <person name="Wortman J."/>
        </authorList>
    </citation>
    <scope>NUCLEOTIDE SEQUENCE [LARGE SCALE GENOMIC DNA]</scope>
    <source>
        <strain evidence="2">ATCC 50983 / TXsc</strain>
    </source>
</reference>